<organism evidence="1 2">
    <name type="scientific">Paranoxybacillus vitaminiphilus</name>
    <dbReference type="NCBI Taxonomy" id="581036"/>
    <lineage>
        <taxon>Bacteria</taxon>
        <taxon>Bacillati</taxon>
        <taxon>Bacillota</taxon>
        <taxon>Bacilli</taxon>
        <taxon>Bacillales</taxon>
        <taxon>Anoxybacillaceae</taxon>
        <taxon>Paranoxybacillus</taxon>
    </lineage>
</organism>
<sequence>MKANIFIKNLLEGVNKVGAIIHEQNVESKTNI</sequence>
<evidence type="ECO:0000313" key="1">
    <source>
        <dbReference type="EMBL" id="RAK18448.1"/>
    </source>
</evidence>
<proteinExistence type="predicted"/>
<evidence type="ECO:0000313" key="2">
    <source>
        <dbReference type="Proteomes" id="UP000248555"/>
    </source>
</evidence>
<dbReference type="EMBL" id="QLMH01000010">
    <property type="protein sequence ID" value="RAK18448.1"/>
    <property type="molecule type" value="Genomic_DNA"/>
</dbReference>
<dbReference type="AlphaFoldDB" id="A0A327YBE9"/>
<dbReference type="Proteomes" id="UP000248555">
    <property type="component" value="Unassembled WGS sequence"/>
</dbReference>
<keyword evidence="2" id="KW-1185">Reference proteome</keyword>
<accession>A0A327YBE9</accession>
<name>A0A327YBE9_9BACL</name>
<reference evidence="1 2" key="1">
    <citation type="submission" date="2018-06" db="EMBL/GenBank/DDBJ databases">
        <title>Genomic Encyclopedia of Type Strains, Phase III (KMG-III): the genomes of soil and plant-associated and newly described type strains.</title>
        <authorList>
            <person name="Whitman W."/>
        </authorList>
    </citation>
    <scope>NUCLEOTIDE SEQUENCE [LARGE SCALE GENOMIC DNA]</scope>
    <source>
        <strain evidence="1 2">CGMCC 1.8979</strain>
    </source>
</reference>
<protein>
    <submittedName>
        <fullName evidence="1">Uncharacterized protein</fullName>
    </submittedName>
</protein>
<comment type="caution">
    <text evidence="1">The sequence shown here is derived from an EMBL/GenBank/DDBJ whole genome shotgun (WGS) entry which is preliminary data.</text>
</comment>
<gene>
    <name evidence="1" type="ORF">B0I26_11080</name>
</gene>